<dbReference type="Proteomes" id="UP000248405">
    <property type="component" value="Unassembled WGS sequence"/>
</dbReference>
<name>A0A319CXN9_ASPVC</name>
<gene>
    <name evidence="1" type="ORF">BO88DRAFT_170867</name>
</gene>
<protein>
    <submittedName>
        <fullName evidence="1">Uncharacterized protein</fullName>
    </submittedName>
</protein>
<keyword evidence="2" id="KW-1185">Reference proteome</keyword>
<evidence type="ECO:0000313" key="1">
    <source>
        <dbReference type="EMBL" id="PYH72842.1"/>
    </source>
</evidence>
<proteinExistence type="predicted"/>
<evidence type="ECO:0000313" key="2">
    <source>
        <dbReference type="Proteomes" id="UP000248405"/>
    </source>
</evidence>
<dbReference type="AlphaFoldDB" id="A0A319CXN9"/>
<dbReference type="RefSeq" id="XP_025566636.1">
    <property type="nucleotide sequence ID" value="XM_025701658.1"/>
</dbReference>
<dbReference type="EMBL" id="KZ821616">
    <property type="protein sequence ID" value="PYH72842.1"/>
    <property type="molecule type" value="Genomic_DNA"/>
</dbReference>
<accession>A0A319CXN9</accession>
<dbReference type="GeneID" id="37206250"/>
<reference evidence="1" key="1">
    <citation type="submission" date="2016-12" db="EMBL/GenBank/DDBJ databases">
        <title>The genomes of Aspergillus section Nigri reveals drivers in fungal speciation.</title>
        <authorList>
            <consortium name="DOE Joint Genome Institute"/>
            <person name="Vesth T.C."/>
            <person name="Nybo J."/>
            <person name="Theobald S."/>
            <person name="Brandl J."/>
            <person name="Frisvad J.C."/>
            <person name="Nielsen K.F."/>
            <person name="Lyhne E.K."/>
            <person name="Kogle M.E."/>
            <person name="Kuo A."/>
            <person name="Riley R."/>
            <person name="Clum A."/>
            <person name="Nolan M."/>
            <person name="Lipzen A."/>
            <person name="Salamov A."/>
            <person name="Henrissat B."/>
            <person name="Wiebenga A."/>
            <person name="De Vries R.P."/>
            <person name="Grigoriev I.V."/>
            <person name="Mortensen U.H."/>
            <person name="Andersen M.R."/>
            <person name="Baker S.E."/>
        </authorList>
    </citation>
    <scope>NUCLEOTIDE SEQUENCE [LARGE SCALE GENOMIC DNA]</scope>
    <source>
        <strain evidence="1">CBS 113365</strain>
    </source>
</reference>
<organism evidence="1 2">
    <name type="scientific">Aspergillus vadensis (strain CBS 113365 / IMI 142717 / IBT 24658)</name>
    <dbReference type="NCBI Taxonomy" id="1448311"/>
    <lineage>
        <taxon>Eukaryota</taxon>
        <taxon>Fungi</taxon>
        <taxon>Dikarya</taxon>
        <taxon>Ascomycota</taxon>
        <taxon>Pezizomycotina</taxon>
        <taxon>Eurotiomycetes</taxon>
        <taxon>Eurotiomycetidae</taxon>
        <taxon>Eurotiales</taxon>
        <taxon>Aspergillaceae</taxon>
        <taxon>Aspergillus</taxon>
        <taxon>Aspergillus subgen. Circumdati</taxon>
    </lineage>
</organism>
<sequence length="146" mass="16340">MSDNGIRHSVMLYASTTPLWQVIRSAEDLNASNAITEASAVVDPVLFRRFFALPIASESPVRCLAPIRETCALHPLFPAGVWEIWTVPGRSVPGQNLVKNNLFGLSSDGQLYTHWRLLMIRSVTKVRAIRMRLADLLEGYNKVVHL</sequence>